<dbReference type="Proteomes" id="UP000603474">
    <property type="component" value="Unassembled WGS sequence"/>
</dbReference>
<reference evidence="1 2" key="1">
    <citation type="submission" date="2020-08" db="EMBL/GenBank/DDBJ databases">
        <authorList>
            <person name="Liu C."/>
            <person name="Sun Q."/>
        </authorList>
    </citation>
    <scope>NUCLEOTIDE SEQUENCE [LARGE SCALE GENOMIC DNA]</scope>
    <source>
        <strain evidence="1 2">NSJ-22</strain>
    </source>
</reference>
<comment type="caution">
    <text evidence="1">The sequence shown here is derived from an EMBL/GenBank/DDBJ whole genome shotgun (WGS) entry which is preliminary data.</text>
</comment>
<gene>
    <name evidence="1" type="ORF">H8909_03525</name>
</gene>
<keyword evidence="2" id="KW-1185">Reference proteome</keyword>
<accession>A0ABR7K9C7</accession>
<dbReference type="RefSeq" id="WP_187011864.1">
    <property type="nucleotide sequence ID" value="NZ_JACRWG010000008.1"/>
</dbReference>
<evidence type="ECO:0008006" key="3">
    <source>
        <dbReference type="Google" id="ProtNLM"/>
    </source>
</evidence>
<name>A0ABR7K9C7_9FIRM</name>
<proteinExistence type="predicted"/>
<organism evidence="1 2">
    <name type="scientific">Catenibacterium faecis</name>
    <dbReference type="NCBI Taxonomy" id="2764323"/>
    <lineage>
        <taxon>Bacteria</taxon>
        <taxon>Bacillati</taxon>
        <taxon>Bacillota</taxon>
        <taxon>Erysipelotrichia</taxon>
        <taxon>Erysipelotrichales</taxon>
        <taxon>Coprobacillaceae</taxon>
        <taxon>Catenibacterium</taxon>
    </lineage>
</organism>
<dbReference type="EMBL" id="JACRWG010000008">
    <property type="protein sequence ID" value="MBC6009322.1"/>
    <property type="molecule type" value="Genomic_DNA"/>
</dbReference>
<evidence type="ECO:0000313" key="1">
    <source>
        <dbReference type="EMBL" id="MBC6009322.1"/>
    </source>
</evidence>
<protein>
    <recommendedName>
        <fullName evidence="3">Response regulatory domain-containing protein</fullName>
    </recommendedName>
</protein>
<evidence type="ECO:0000313" key="2">
    <source>
        <dbReference type="Proteomes" id="UP000603474"/>
    </source>
</evidence>
<sequence length="51" mass="5895">MNKILVVDDELILNLVGISLKEACKEHAIEIMNKKLCLEEYTNIKYSQNTK</sequence>